<dbReference type="InterPro" id="IPR056884">
    <property type="entry name" value="NPHP3-like_N"/>
</dbReference>
<name>A0ABD1KBI0_9TELE</name>
<evidence type="ECO:0000259" key="4">
    <source>
        <dbReference type="Pfam" id="PF25469"/>
    </source>
</evidence>
<dbReference type="InterPro" id="IPR001680">
    <property type="entry name" value="WD40_rpt"/>
</dbReference>
<dbReference type="InterPro" id="IPR052752">
    <property type="entry name" value="NACHT-WD_repeat"/>
</dbReference>
<dbReference type="InterPro" id="IPR057588">
    <property type="entry name" value="NWD1/2-like_WH"/>
</dbReference>
<dbReference type="InterPro" id="IPR027417">
    <property type="entry name" value="P-loop_NTPase"/>
</dbReference>
<keyword evidence="6" id="KW-1185">Reference proteome</keyword>
<dbReference type="SMART" id="SM00320">
    <property type="entry name" value="WD40"/>
    <property type="match status" value="6"/>
</dbReference>
<feature type="domain" description="NWD1/2-like winged helix-turn-helix" evidence="4">
    <location>
        <begin position="555"/>
        <end position="673"/>
    </location>
</feature>
<keyword evidence="1" id="KW-0853">WD repeat</keyword>
<dbReference type="Proteomes" id="UP001591681">
    <property type="component" value="Unassembled WGS sequence"/>
</dbReference>
<dbReference type="InterPro" id="IPR011047">
    <property type="entry name" value="Quinoprotein_ADH-like_sf"/>
</dbReference>
<dbReference type="Pfam" id="PF00400">
    <property type="entry name" value="WD40"/>
    <property type="match status" value="1"/>
</dbReference>
<feature type="domain" description="Nephrocystin 3-like N-terminal" evidence="3">
    <location>
        <begin position="326"/>
        <end position="467"/>
    </location>
</feature>
<proteinExistence type="predicted"/>
<dbReference type="EMBL" id="JBHFQA010000007">
    <property type="protein sequence ID" value="KAL2096485.1"/>
    <property type="molecule type" value="Genomic_DNA"/>
</dbReference>
<protein>
    <recommendedName>
        <fullName evidence="7">NACHT domain-containing protein</fullName>
    </recommendedName>
</protein>
<accession>A0ABD1KBI0</accession>
<keyword evidence="2" id="KW-0677">Repeat</keyword>
<dbReference type="SUPFAM" id="SSF50978">
    <property type="entry name" value="WD40 repeat-like"/>
    <property type="match status" value="1"/>
</dbReference>
<gene>
    <name evidence="5" type="ORF">ACEWY4_008633</name>
</gene>
<dbReference type="Pfam" id="PF24883">
    <property type="entry name" value="NPHP3_N"/>
    <property type="match status" value="1"/>
</dbReference>
<sequence length="1599" mass="179780">MCCECLPLIFSTFSDSVQERRALRETVFPKLRDHCRRKHGVEFRVIDPYEAPSPQDWPSQRTRQLLIQRCRGSSAGPFFVALIGEQYGTASLPEQVETSEFQKVLHTCQSLQLNTRILEACYQRDENITPPCFCLLSQHSSQNDVITETKTWTDALQEAKDVLHASLTQCTVEGSISTEKAQKYFRSDLENDLRFVAENCSSSDMKRCLCYVHKIINQRKTKDLQGRDPSSDQLKVLRDDFLPSLVTSCHLEVYATTTECDRRQGYTVALRQDYIEGLCQQLFTDLSRLIDSTVAKKTARPGHATFQQASLCHLYSQLYRIERVEAQEIKAYLRQNHPKYPLVLIGGPCSGKTVLMAYCASQVQIWLDSSHPVVITHFSHIPSHLALFLNCICHQIADSYDLPFDSCIQDVAQLKDTFTELLAVALSSKYPLILMLDGLDQAPMTEGLQQLTWLPHSLPANVKIVISTTYTKSGTLASLKARYPDSNLFLELAPFQKSSCSQMLTGLLKGSNRRITSGQQFYVNEAVKQCPLPLYAELLYRQVSLWHSETEVTERSLSQGIHDNINRFLSHLEEKHGQALVSRSLSFLTLSRYGLTEAELTDILSCEDDLVSVFLSFEDPPPYRLRFPEVVVERLLLDLEGFLMARLISGSHVLFWVSRHFRLVILKRYIDPTDTSKEIHYRLANYFSGRWAYGRTKSLVITPDTNMESHKPARSEATQVKLYIDRNAYGQPWEWKTFPESFPGAVNFRKVHELPYHLKLSERLEELCRGVLLCYDFHHAMLKGGLVQELISWLEETSQVLMPRELVLVSCILRGSSCAFMNSLAETPLIMQAQLLPFVGDFTELEGYLRQLRVENVRCGITMVRSPTPRVPRTSLRLSGRMGSSVTDVAMADSGTVVLLRSDGSVWVWNGLTSEQLALPHVPTFQWASVKSSDSYLLLSSCCKRLFLCDMSTMLFEEIPVLNPEINQTNDVTLDGFLVCSPNMFWWYKQDHCVFMCATQNKSPDCGITQLQCPGFVTCVSCSLDAQYVFCGQDNGNVSIFDMLSNQSLSTISCPMKRPLIGLKLTETEMITCIDNAGSLFVWNIQTISNPTLQTEWFDSEYTEEVLNIDFTKDNEVVLVCKKQKIILWSSSNFTVDDQIHAPEGKAFVQVTLDCVSGFLLALLEGCTFVLVWNLCTGQCVLSLTTSTEALKHLKVGGQYLSAVSASGIITWDMDLVRIAASIPKTGSKITNVVLVKDSAEHFYTTDGKELVWKWNAHSGETEGYFLHHTPVTALAISPDGVYLVTVASGDIYVWRTVDGVNLYCISGSVVSQVLITPKGNHVVSLSDEGLSRVWKVSSGHVVCSFRQNVKDSIISPESTFLLGLQEGNLLAISLWSGFVSRRFSLSHVLAFYPILEHPDYVIVITLSGAIYSWKISDDTICQRFQMPEHLLAQTVVFQVSSDGNYALFTAVQSDINILDVAQGRVCTVKVNAPVQHACLDICGKYAAYISGSSLNHLNCASDLCFRFVLTAIRVSDGKRVGRFYLCRYPCAMSISDNLYVYIGFEDGSVGIYAITDTEENGTANKNNLIQEERRQSSCTVHIWQPLAAPNLMWADCLL</sequence>
<comment type="caution">
    <text evidence="5">The sequence shown here is derived from an EMBL/GenBank/DDBJ whole genome shotgun (WGS) entry which is preliminary data.</text>
</comment>
<dbReference type="Gene3D" id="3.40.50.300">
    <property type="entry name" value="P-loop containing nucleotide triphosphate hydrolases"/>
    <property type="match status" value="1"/>
</dbReference>
<evidence type="ECO:0008006" key="7">
    <source>
        <dbReference type="Google" id="ProtNLM"/>
    </source>
</evidence>
<evidence type="ECO:0000256" key="2">
    <source>
        <dbReference type="ARBA" id="ARBA00022737"/>
    </source>
</evidence>
<dbReference type="Gene3D" id="2.130.10.10">
    <property type="entry name" value="YVTN repeat-like/Quinoprotein amine dehydrogenase"/>
    <property type="match status" value="3"/>
</dbReference>
<dbReference type="InterPro" id="IPR015943">
    <property type="entry name" value="WD40/YVTN_repeat-like_dom_sf"/>
</dbReference>
<dbReference type="PANTHER" id="PTHR19871:SF29">
    <property type="entry name" value="NACHT AND WD REPEAT DOMAIN-CONTAINING PROTEIN 2-LIKE"/>
    <property type="match status" value="1"/>
</dbReference>
<evidence type="ECO:0000259" key="3">
    <source>
        <dbReference type="Pfam" id="PF24883"/>
    </source>
</evidence>
<evidence type="ECO:0000313" key="5">
    <source>
        <dbReference type="EMBL" id="KAL2096485.1"/>
    </source>
</evidence>
<dbReference type="SUPFAM" id="SSF52540">
    <property type="entry name" value="P-loop containing nucleoside triphosphate hydrolases"/>
    <property type="match status" value="1"/>
</dbReference>
<evidence type="ECO:0000313" key="6">
    <source>
        <dbReference type="Proteomes" id="UP001591681"/>
    </source>
</evidence>
<dbReference type="Pfam" id="PF25469">
    <property type="entry name" value="WHD_NWD1"/>
    <property type="match status" value="1"/>
</dbReference>
<dbReference type="InterPro" id="IPR036322">
    <property type="entry name" value="WD40_repeat_dom_sf"/>
</dbReference>
<organism evidence="5 6">
    <name type="scientific">Coilia grayii</name>
    <name type="common">Gray's grenadier anchovy</name>
    <dbReference type="NCBI Taxonomy" id="363190"/>
    <lineage>
        <taxon>Eukaryota</taxon>
        <taxon>Metazoa</taxon>
        <taxon>Chordata</taxon>
        <taxon>Craniata</taxon>
        <taxon>Vertebrata</taxon>
        <taxon>Euteleostomi</taxon>
        <taxon>Actinopterygii</taxon>
        <taxon>Neopterygii</taxon>
        <taxon>Teleostei</taxon>
        <taxon>Clupei</taxon>
        <taxon>Clupeiformes</taxon>
        <taxon>Clupeoidei</taxon>
        <taxon>Engraulidae</taxon>
        <taxon>Coilinae</taxon>
        <taxon>Coilia</taxon>
    </lineage>
</organism>
<reference evidence="5 6" key="1">
    <citation type="submission" date="2024-09" db="EMBL/GenBank/DDBJ databases">
        <title>A chromosome-level genome assembly of Gray's grenadier anchovy, Coilia grayii.</title>
        <authorList>
            <person name="Fu Z."/>
        </authorList>
    </citation>
    <scope>NUCLEOTIDE SEQUENCE [LARGE SCALE GENOMIC DNA]</scope>
    <source>
        <strain evidence="5">G4</strain>
        <tissue evidence="5">Muscle</tissue>
    </source>
</reference>
<dbReference type="PANTHER" id="PTHR19871">
    <property type="entry name" value="BETA TRANSDUCIN-RELATED PROTEIN"/>
    <property type="match status" value="1"/>
</dbReference>
<evidence type="ECO:0000256" key="1">
    <source>
        <dbReference type="ARBA" id="ARBA00022574"/>
    </source>
</evidence>
<dbReference type="SUPFAM" id="SSF50998">
    <property type="entry name" value="Quinoprotein alcohol dehydrogenase-like"/>
    <property type="match status" value="1"/>
</dbReference>